<keyword evidence="6" id="KW-0276">Fatty acid metabolism</keyword>
<dbReference type="CDD" id="cd05333">
    <property type="entry name" value="BKR_SDR_c"/>
    <property type="match status" value="1"/>
</dbReference>
<keyword evidence="6" id="KW-0444">Lipid biosynthesis</keyword>
<dbReference type="InterPro" id="IPR011284">
    <property type="entry name" value="3oxo_ACP_reduc"/>
</dbReference>
<gene>
    <name evidence="8" type="ORF">QF035_004533</name>
</gene>
<evidence type="ECO:0000256" key="1">
    <source>
        <dbReference type="ARBA" id="ARBA00005194"/>
    </source>
</evidence>
<dbReference type="RefSeq" id="WP_307522274.1">
    <property type="nucleotide sequence ID" value="NZ_JAUSZI010000002.1"/>
</dbReference>
<keyword evidence="6" id="KW-0443">Lipid metabolism</keyword>
<comment type="catalytic activity">
    <reaction evidence="5 6">
        <text>a (3R)-hydroxyacyl-[ACP] + NADP(+) = a 3-oxoacyl-[ACP] + NADPH + H(+)</text>
        <dbReference type="Rhea" id="RHEA:17397"/>
        <dbReference type="Rhea" id="RHEA-COMP:9916"/>
        <dbReference type="Rhea" id="RHEA-COMP:9945"/>
        <dbReference type="ChEBI" id="CHEBI:15378"/>
        <dbReference type="ChEBI" id="CHEBI:57783"/>
        <dbReference type="ChEBI" id="CHEBI:58349"/>
        <dbReference type="ChEBI" id="CHEBI:78776"/>
        <dbReference type="ChEBI" id="CHEBI:78827"/>
        <dbReference type="EC" id="1.1.1.100"/>
    </reaction>
</comment>
<evidence type="ECO:0000259" key="7">
    <source>
        <dbReference type="SMART" id="SM00822"/>
    </source>
</evidence>
<dbReference type="SUPFAM" id="SSF51735">
    <property type="entry name" value="NAD(P)-binding Rossmann-fold domains"/>
    <property type="match status" value="1"/>
</dbReference>
<evidence type="ECO:0000256" key="5">
    <source>
        <dbReference type="ARBA" id="ARBA00048508"/>
    </source>
</evidence>
<comment type="subunit">
    <text evidence="6">Homotetramer.</text>
</comment>
<dbReference type="InterPro" id="IPR050259">
    <property type="entry name" value="SDR"/>
</dbReference>
<dbReference type="PANTHER" id="PTHR42879:SF2">
    <property type="entry name" value="3-OXOACYL-[ACYL-CARRIER-PROTEIN] REDUCTASE FABG"/>
    <property type="match status" value="1"/>
</dbReference>
<dbReference type="InterPro" id="IPR020904">
    <property type="entry name" value="Sc_DH/Rdtase_CS"/>
</dbReference>
<comment type="function">
    <text evidence="6">Catalyzes the NADPH-dependent reduction of beta-ketoacyl-ACP substrates to beta-hydroxyacyl-ACP products, the first reductive step in the elongation cycle of fatty acid biosynthesis.</text>
</comment>
<keyword evidence="6" id="KW-0521">NADP</keyword>
<dbReference type="SMART" id="SM00822">
    <property type="entry name" value="PKS_KR"/>
    <property type="match status" value="1"/>
</dbReference>
<proteinExistence type="inferred from homology"/>
<dbReference type="PRINTS" id="PR00080">
    <property type="entry name" value="SDRFAMILY"/>
</dbReference>
<evidence type="ECO:0000313" key="9">
    <source>
        <dbReference type="Proteomes" id="UP001230328"/>
    </source>
</evidence>
<dbReference type="PROSITE" id="PS00061">
    <property type="entry name" value="ADH_SHORT"/>
    <property type="match status" value="1"/>
</dbReference>
<keyword evidence="6" id="KW-0275">Fatty acid biosynthesis</keyword>
<protein>
    <recommendedName>
        <fullName evidence="3 6">3-oxoacyl-[acyl-carrier-protein] reductase</fullName>
        <ecNumber evidence="3 6">1.1.1.100</ecNumber>
    </recommendedName>
</protein>
<reference evidence="8 9" key="1">
    <citation type="submission" date="2023-07" db="EMBL/GenBank/DDBJ databases">
        <title>Comparative genomics of wheat-associated soil bacteria to identify genetic determinants of phenazine resistance.</title>
        <authorList>
            <person name="Mouncey N."/>
        </authorList>
    </citation>
    <scope>NUCLEOTIDE SEQUENCE [LARGE SCALE GENOMIC DNA]</scope>
    <source>
        <strain evidence="8 9">V2I4</strain>
    </source>
</reference>
<dbReference type="NCBIfam" id="TIGR01830">
    <property type="entry name" value="3oxo_ACP_reduc"/>
    <property type="match status" value="1"/>
</dbReference>
<dbReference type="PANTHER" id="PTHR42879">
    <property type="entry name" value="3-OXOACYL-(ACYL-CARRIER-PROTEIN) REDUCTASE"/>
    <property type="match status" value="1"/>
</dbReference>
<evidence type="ECO:0000256" key="4">
    <source>
        <dbReference type="ARBA" id="ARBA00023002"/>
    </source>
</evidence>
<accession>A0ABU0SW63</accession>
<dbReference type="Pfam" id="PF13561">
    <property type="entry name" value="adh_short_C2"/>
    <property type="match status" value="1"/>
</dbReference>
<dbReference type="EC" id="1.1.1.100" evidence="3 6"/>
<dbReference type="EMBL" id="JAUSZI010000002">
    <property type="protein sequence ID" value="MDQ1026951.1"/>
    <property type="molecule type" value="Genomic_DNA"/>
</dbReference>
<evidence type="ECO:0000313" key="8">
    <source>
        <dbReference type="EMBL" id="MDQ1026951.1"/>
    </source>
</evidence>
<feature type="domain" description="Ketoreductase" evidence="7">
    <location>
        <begin position="16"/>
        <end position="196"/>
    </location>
</feature>
<dbReference type="Proteomes" id="UP001230328">
    <property type="component" value="Unassembled WGS sequence"/>
</dbReference>
<dbReference type="Gene3D" id="3.40.50.720">
    <property type="entry name" value="NAD(P)-binding Rossmann-like Domain"/>
    <property type="match status" value="1"/>
</dbReference>
<dbReference type="PRINTS" id="PR00081">
    <property type="entry name" value="GDHRDH"/>
</dbReference>
<evidence type="ECO:0000256" key="3">
    <source>
        <dbReference type="ARBA" id="ARBA00012948"/>
    </source>
</evidence>
<dbReference type="InterPro" id="IPR057326">
    <property type="entry name" value="KR_dom"/>
</dbReference>
<dbReference type="InterPro" id="IPR036291">
    <property type="entry name" value="NAD(P)-bd_dom_sf"/>
</dbReference>
<dbReference type="GO" id="GO:0004316">
    <property type="term" value="F:3-oxoacyl-[acyl-carrier-protein] reductase (NADPH) activity"/>
    <property type="evidence" value="ECO:0007669"/>
    <property type="project" value="UniProtKB-EC"/>
</dbReference>
<sequence length="257" mass="26951">MSEESATAVHSASNDKVALVTGGSRGIGRAVVVRLARDGYDIGFCYRSDEEAAAVVEKEVRALGRRVLSRRVDVTDRTQVKEFVAAADEELGPVSAAVTSAGITRDGPLVLMPDEDWDAVVRTNLDGTYNLCRAVAFPMIKRGGGAVVTLSSVAGVAGNAGQTNYSASKAGIIGFTRSFAKEGGRHGIRANTVAPGFIDTDMTSALPPKVAREMLGRIPLKRFGRPEDVASLVAFLLSPEAAYITGQVLQVDGGIAL</sequence>
<organism evidence="8 9">
    <name type="scientific">Streptomyces umbrinus</name>
    <dbReference type="NCBI Taxonomy" id="67370"/>
    <lineage>
        <taxon>Bacteria</taxon>
        <taxon>Bacillati</taxon>
        <taxon>Actinomycetota</taxon>
        <taxon>Actinomycetes</taxon>
        <taxon>Kitasatosporales</taxon>
        <taxon>Streptomycetaceae</taxon>
        <taxon>Streptomyces</taxon>
        <taxon>Streptomyces phaeochromogenes group</taxon>
    </lineage>
</organism>
<comment type="caution">
    <text evidence="8">The sequence shown here is derived from an EMBL/GenBank/DDBJ whole genome shotgun (WGS) entry which is preliminary data.</text>
</comment>
<name>A0ABU0SW63_9ACTN</name>
<comment type="pathway">
    <text evidence="1 6">Lipid metabolism; fatty acid biosynthesis.</text>
</comment>
<comment type="similarity">
    <text evidence="2 6">Belongs to the short-chain dehydrogenases/reductases (SDR) family.</text>
</comment>
<dbReference type="NCBIfam" id="NF009466">
    <property type="entry name" value="PRK12826.1-2"/>
    <property type="match status" value="1"/>
</dbReference>
<evidence type="ECO:0000256" key="6">
    <source>
        <dbReference type="RuleBase" id="RU366074"/>
    </source>
</evidence>
<dbReference type="InterPro" id="IPR002347">
    <property type="entry name" value="SDR_fam"/>
</dbReference>
<keyword evidence="9" id="KW-1185">Reference proteome</keyword>
<evidence type="ECO:0000256" key="2">
    <source>
        <dbReference type="ARBA" id="ARBA00006484"/>
    </source>
</evidence>
<keyword evidence="4 6" id="KW-0560">Oxidoreductase</keyword>